<accession>A0A2N7VSQ6</accession>
<dbReference type="EMBL" id="CADIJZ010000078">
    <property type="protein sequence ID" value="CAB3744692.1"/>
    <property type="molecule type" value="Genomic_DNA"/>
</dbReference>
<evidence type="ECO:0000313" key="1">
    <source>
        <dbReference type="EMBL" id="CAB3744692.1"/>
    </source>
</evidence>
<dbReference type="AlphaFoldDB" id="A0A2N7VSQ6"/>
<name>A0A2N7VSQ6_9BURK</name>
<dbReference type="Proteomes" id="UP000494205">
    <property type="component" value="Unassembled WGS sequence"/>
</dbReference>
<reference evidence="1 4" key="2">
    <citation type="submission" date="2020-04" db="EMBL/GenBank/DDBJ databases">
        <authorList>
            <person name="De Canck E."/>
        </authorList>
    </citation>
    <scope>NUCLEOTIDE SEQUENCE [LARGE SCALE GENOMIC DNA]</scope>
    <source>
        <strain evidence="1 4">LMG 27174</strain>
    </source>
</reference>
<evidence type="ECO:0000313" key="3">
    <source>
        <dbReference type="Proteomes" id="UP000235659"/>
    </source>
</evidence>
<sequence length="308" mass="34197">MNTAYGEPSDETLPFDLRHHRHPIQYHCPADANEETRKSVREKLAKQLQHAIGLVLQSPSYMDTLPRPPAPALFQPAAEVAPGLFRSQVDPIGLGEHFPDNHQEIMLAAGPRMWLRVMPAAQQGRAWKPAELRQASVQAQGHLRPLWDGYSGMSYLTAQDGFGVFTRSPGENVALSTTFMFRSGEIWAVDARYLEHLTTNAVNVIPDVEGEYARSLVLLQSVLERLEIAPPFHWIAGMTGIKSRGMQVPIQPGRAAPPGPRGKCMLDTVTMEGECSPADNAVHSLRPFFERLYESCGLTRPAWLDSRA</sequence>
<dbReference type="OrthoDB" id="8910972at2"/>
<organism evidence="1 4">
    <name type="scientific">Paraburkholderia rhynchosiae</name>
    <dbReference type="NCBI Taxonomy" id="487049"/>
    <lineage>
        <taxon>Bacteria</taxon>
        <taxon>Pseudomonadati</taxon>
        <taxon>Pseudomonadota</taxon>
        <taxon>Betaproteobacteria</taxon>
        <taxon>Burkholderiales</taxon>
        <taxon>Burkholderiaceae</taxon>
        <taxon>Paraburkholderia</taxon>
    </lineage>
</organism>
<dbReference type="RefSeq" id="WP_102636521.1">
    <property type="nucleotide sequence ID" value="NZ_CADIJZ010000078.1"/>
</dbReference>
<protein>
    <submittedName>
        <fullName evidence="1">Uncharacterized protein</fullName>
    </submittedName>
</protein>
<evidence type="ECO:0000313" key="2">
    <source>
        <dbReference type="EMBL" id="PMS20196.1"/>
    </source>
</evidence>
<proteinExistence type="predicted"/>
<dbReference type="Proteomes" id="UP000235659">
    <property type="component" value="Unassembled WGS sequence"/>
</dbReference>
<dbReference type="EMBL" id="PNXY01000055">
    <property type="protein sequence ID" value="PMS20196.1"/>
    <property type="molecule type" value="Genomic_DNA"/>
</dbReference>
<reference evidence="2 3" key="1">
    <citation type="submission" date="2018-01" db="EMBL/GenBank/DDBJ databases">
        <title>Whole genome analyses suggest that Burkholderia sensu lato contains two further novel genera in the rhizoxinica-symbiotica group Mycetohabitans gen. nov., and Trinickia gen. nov.: implications for the evolution of diazotrophy and nodulation in the Burkholderiaceae.</title>
        <authorList>
            <person name="Estrada-de los Santos P."/>
            <person name="Palmer M."/>
            <person name="Chavez-Ramirez B."/>
            <person name="Beukes C."/>
            <person name="Steenkamp E.T."/>
            <person name="Hirsch A.M."/>
            <person name="Manyaka P."/>
            <person name="Maluk M."/>
            <person name="Lafos M."/>
            <person name="Crook M."/>
            <person name="Gross E."/>
            <person name="Simon M.F."/>
            <person name="Bueno dos Reis Junior F."/>
            <person name="Poole P.S."/>
            <person name="Venter S.N."/>
            <person name="James E.K."/>
        </authorList>
    </citation>
    <scope>NUCLEOTIDE SEQUENCE [LARGE SCALE GENOMIC DNA]</scope>
    <source>
        <strain evidence="2 3">WSM 3937</strain>
    </source>
</reference>
<evidence type="ECO:0000313" key="4">
    <source>
        <dbReference type="Proteomes" id="UP000494205"/>
    </source>
</evidence>
<keyword evidence="3" id="KW-1185">Reference proteome</keyword>
<gene>
    <name evidence="2" type="ORF">C0Z16_34815</name>
    <name evidence="1" type="ORF">LMG27174_07231</name>
</gene>